<proteinExistence type="predicted"/>
<sequence length="876" mass="103120">MANQDSLSPGKGKIDDEFESRDFQVLETEFQTVLKEIGGDKQLEHFHKEYEKHYRILLASHENEKKLIKKCKELNSHITESTLKVQQAFKLSQEENENIRNFQADLDRAVKTLENFKAKEDNAKKTISALREEIERLSLIVEQGSGLAVGQDSTVNELIRSKDELTKEVSLISENISKSQKEHSELLAKIQKLESLKTSLREEVTNANREIEDMKRSLDAESKKKGEIETELNTEKGKFEGIIDKIKKKEEIEREFIEEKKKVAKVIQDVDDDKQLKEEGLKKAQSDKKIAEDKTIYQENIKENIENAIGEVDRNILKATNDLESLKDLKDRHERELDLLTTKELLSTEEKKNAEILREKARNHMHSLIKESESLRKNTESDQNLIENLKRERDMITKTVMRARDNVRAQEDTSITMDNNKKKLENEIKKYSKDIKKLKDKVWQLQKEQERYGIEKSQAYAKYSQCLEEVKLCNSVIAELQKKNIEAEAKLKQQMNLYEAVRSDRNLYSKNLIESHDEIDELDKKKKIMVHQINQLKEEIVIKDTELIQENKQLGILEKRHDELDSAKIKLEEKQKMLEKTIKDSERENQRLKYVITEVEQEKAKQKKELELVTNERDILGTQLIRRKDELELLYKKIKILTSTLQKGEEQYKQRLGDINILKIKIAELKQKLHSAKKEASVVFDLKKEMYYLEREVLDEKVKVKALSEEVENTMNVHRWRKVEGTEPEIYELITKIQTLQRRLISKNEESLQKKKELDALEENYNKLKISLARHPGPESAEKIDECRRILEEKKVQMNNMEEELELYQTQSSQYKHEIERLNRELQEVKKNYFTIKKKEQLIREQELKADGRDKPVIRRHPPPQRFTGGGFNLAI</sequence>
<organism evidence="5 6">
    <name type="scientific">Stentor coeruleus</name>
    <dbReference type="NCBI Taxonomy" id="5963"/>
    <lineage>
        <taxon>Eukaryota</taxon>
        <taxon>Sar</taxon>
        <taxon>Alveolata</taxon>
        <taxon>Ciliophora</taxon>
        <taxon>Postciliodesmatophora</taxon>
        <taxon>Heterotrichea</taxon>
        <taxon>Heterotrichida</taxon>
        <taxon>Stentoridae</taxon>
        <taxon>Stentor</taxon>
    </lineage>
</organism>
<dbReference type="Pfam" id="PF21771">
    <property type="entry name" value="CFAP58_CC"/>
    <property type="match status" value="1"/>
</dbReference>
<dbReference type="AlphaFoldDB" id="A0A1R2AZQ8"/>
<accession>A0A1R2AZQ8</accession>
<evidence type="ECO:0000259" key="4">
    <source>
        <dbReference type="Pfam" id="PF21771"/>
    </source>
</evidence>
<name>A0A1R2AZQ8_9CILI</name>
<keyword evidence="6" id="KW-1185">Reference proteome</keyword>
<feature type="region of interest" description="Disordered" evidence="3">
    <location>
        <begin position="853"/>
        <end position="876"/>
    </location>
</feature>
<dbReference type="GO" id="GO:0005856">
    <property type="term" value="C:cytoskeleton"/>
    <property type="evidence" value="ECO:0007669"/>
    <property type="project" value="TreeGrafter"/>
</dbReference>
<feature type="coiled-coil region" evidence="2">
    <location>
        <begin position="477"/>
        <end position="616"/>
    </location>
</feature>
<feature type="domain" description="Cilia- and flagella-associated protein 58 central coiled coil" evidence="4">
    <location>
        <begin position="374"/>
        <end position="671"/>
    </location>
</feature>
<comment type="caution">
    <text evidence="5">The sequence shown here is derived from an EMBL/GenBank/DDBJ whole genome shotgun (WGS) entry which is preliminary data.</text>
</comment>
<reference evidence="5 6" key="1">
    <citation type="submission" date="2016-11" db="EMBL/GenBank/DDBJ databases">
        <title>The macronuclear genome of Stentor coeruleus: a giant cell with tiny introns.</title>
        <authorList>
            <person name="Slabodnick M."/>
            <person name="Ruby J.G."/>
            <person name="Reiff S.B."/>
            <person name="Swart E.C."/>
            <person name="Gosai S."/>
            <person name="Prabakaran S."/>
            <person name="Witkowska E."/>
            <person name="Larue G.E."/>
            <person name="Fisher S."/>
            <person name="Freeman R.M."/>
            <person name="Gunawardena J."/>
            <person name="Chu W."/>
            <person name="Stover N.A."/>
            <person name="Gregory B.D."/>
            <person name="Nowacki M."/>
            <person name="Derisi J."/>
            <person name="Roy S.W."/>
            <person name="Marshall W.F."/>
            <person name="Sood P."/>
        </authorList>
    </citation>
    <scope>NUCLEOTIDE SEQUENCE [LARGE SCALE GENOMIC DNA]</scope>
    <source>
        <strain evidence="5">WM001</strain>
    </source>
</reference>
<dbReference type="PANTHER" id="PTHR32083:SF0">
    <property type="entry name" value="CILIA AND FLAGELLA-ASSOCIATED PROTEIN 58"/>
    <property type="match status" value="1"/>
</dbReference>
<gene>
    <name evidence="5" type="ORF">SteCoe_32128</name>
</gene>
<dbReference type="Proteomes" id="UP000187209">
    <property type="component" value="Unassembled WGS sequence"/>
</dbReference>
<protein>
    <recommendedName>
        <fullName evidence="4">Cilia- and flagella-associated protein 58 central coiled coil domain-containing protein</fullName>
    </recommendedName>
</protein>
<dbReference type="EMBL" id="MPUH01001135">
    <property type="protein sequence ID" value="OMJ69999.1"/>
    <property type="molecule type" value="Genomic_DNA"/>
</dbReference>
<dbReference type="PANTHER" id="PTHR32083">
    <property type="entry name" value="CILIA AND FLAGELLA-ASSOCIATED PROTEIN 58-RELATED"/>
    <property type="match status" value="1"/>
</dbReference>
<evidence type="ECO:0000256" key="3">
    <source>
        <dbReference type="SAM" id="MobiDB-lite"/>
    </source>
</evidence>
<evidence type="ECO:0000256" key="1">
    <source>
        <dbReference type="ARBA" id="ARBA00023054"/>
    </source>
</evidence>
<evidence type="ECO:0000256" key="2">
    <source>
        <dbReference type="SAM" id="Coils"/>
    </source>
</evidence>
<keyword evidence="1 2" id="KW-0175">Coiled coil</keyword>
<feature type="coiled-coil region" evidence="2">
    <location>
        <begin position="92"/>
        <end position="269"/>
    </location>
</feature>
<feature type="coiled-coil region" evidence="2">
    <location>
        <begin position="744"/>
        <end position="839"/>
    </location>
</feature>
<dbReference type="OrthoDB" id="264785at2759"/>
<dbReference type="InterPro" id="IPR049270">
    <property type="entry name" value="CFAP58_CC"/>
</dbReference>
<feature type="coiled-coil region" evidence="2">
    <location>
        <begin position="316"/>
        <end position="448"/>
    </location>
</feature>
<evidence type="ECO:0000313" key="6">
    <source>
        <dbReference type="Proteomes" id="UP000187209"/>
    </source>
</evidence>
<evidence type="ECO:0000313" key="5">
    <source>
        <dbReference type="EMBL" id="OMJ69999.1"/>
    </source>
</evidence>